<evidence type="ECO:0000313" key="3">
    <source>
        <dbReference type="Proteomes" id="UP001626550"/>
    </source>
</evidence>
<dbReference type="PANTHER" id="PTHR21696:SF2">
    <property type="entry name" value="PROTEIN UNC-79 HOMOLOG"/>
    <property type="match status" value="1"/>
</dbReference>
<gene>
    <name evidence="2" type="primary">UNC79_2</name>
    <name evidence="2" type="ORF">Ciccas_008814</name>
</gene>
<dbReference type="PANTHER" id="PTHR21696">
    <property type="entry name" value="PROTEIN UNC-79 HOMOLOG"/>
    <property type="match status" value="1"/>
</dbReference>
<name>A0ABD2Q085_9PLAT</name>
<feature type="region of interest" description="Disordered" evidence="1">
    <location>
        <begin position="967"/>
        <end position="988"/>
    </location>
</feature>
<keyword evidence="3" id="KW-1185">Reference proteome</keyword>
<evidence type="ECO:0000256" key="1">
    <source>
        <dbReference type="SAM" id="MobiDB-lite"/>
    </source>
</evidence>
<organism evidence="2 3">
    <name type="scientific">Cichlidogyrus casuarinus</name>
    <dbReference type="NCBI Taxonomy" id="1844966"/>
    <lineage>
        <taxon>Eukaryota</taxon>
        <taxon>Metazoa</taxon>
        <taxon>Spiralia</taxon>
        <taxon>Lophotrochozoa</taxon>
        <taxon>Platyhelminthes</taxon>
        <taxon>Monogenea</taxon>
        <taxon>Monopisthocotylea</taxon>
        <taxon>Dactylogyridea</taxon>
        <taxon>Ancyrocephalidae</taxon>
        <taxon>Cichlidogyrus</taxon>
    </lineage>
</organism>
<protein>
    <submittedName>
        <fullName evidence="2">Protein unc-79</fullName>
    </submittedName>
</protein>
<dbReference type="InterPro" id="IPR024855">
    <property type="entry name" value="UNC79"/>
</dbReference>
<accession>A0ABD2Q085</accession>
<comment type="caution">
    <text evidence="2">The sequence shown here is derived from an EMBL/GenBank/DDBJ whole genome shotgun (WGS) entry which is preliminary data.</text>
</comment>
<dbReference type="AlphaFoldDB" id="A0ABD2Q085"/>
<dbReference type="Proteomes" id="UP001626550">
    <property type="component" value="Unassembled WGS sequence"/>
</dbReference>
<evidence type="ECO:0000313" key="2">
    <source>
        <dbReference type="EMBL" id="KAL3312592.1"/>
    </source>
</evidence>
<proteinExistence type="predicted"/>
<dbReference type="Pfam" id="PF14776">
    <property type="entry name" value="UNC-79"/>
    <property type="match status" value="2"/>
</dbReference>
<reference evidence="2 3" key="1">
    <citation type="submission" date="2024-11" db="EMBL/GenBank/DDBJ databases">
        <title>Adaptive evolution of stress response genes in parasites aligns with host niche diversity.</title>
        <authorList>
            <person name="Hahn C."/>
            <person name="Resl P."/>
        </authorList>
    </citation>
    <scope>NUCLEOTIDE SEQUENCE [LARGE SCALE GENOMIC DNA]</scope>
    <source>
        <strain evidence="2">EGGRZ-B1_66</strain>
        <tissue evidence="2">Body</tissue>
    </source>
</reference>
<sequence>MQLRRLQPVIFLACSNFSNYTSINAVNIDIESYSDRNYEKEFRLNRFPALPYDEIVTIITNLMENMYKLSNQTSIGEHMLKTYHSLIPFLDCDTLDGMPLIISSALIYLHPSLQTNIMELLCAVVIPFVYSSREEHESYAIDSIPSILMHVFQHVEKREYHSWLVECLMSRKRELYKDLFMVIAYGSTETRLPAVSLLFHYWPELCPAQYQSSSPIACERTDCPNKTGRASALKMTVEPRIAAKHANKPPPLYVCLDCADALNRRDFDKLFDVAQPSRQMSLLCESKTCRSKNNTASVTCASMECALLNGGRPIRFCEACHRQRHFAAPTTKHSTACLELPVLPVMPSSRQVDPHIYQGGIPDVWAAGLDLQPLMIEAVVSLCRESNPRWRQVMASIFGAGPGLAGLFADDAIATRSAANFSGAGPGGPNTGFEMMLPAMVSVSSAASGLPMTAGSASLSPGGISLAASGGNPIGSPSTNLAGMEPPPAIGMLSGKTMNNALSSLPGESEVCLAGKYTDDDHKILAIYGAFLVGEKCRPQERVNTEILTRLTAGIFNWFLDTVYTAEDELGDLIERVKSEYTMKWLQEVLRLHLEAALAVLLPHPVEYARVGSCWDSLLDKTAQVKHGISRINSLIPYDIITFETWDYIMPYWLEAMRTEVPQDDYKELEIILKKVFDATAGPFPFVPSKVYHFATERFKETPVAVQDQMLTGVEVIVPMKELLTMFKAGVETIQTGTPFDEILSETSDSDALSLPDTDFEDPALDQELFEQELNELTKPPVQSPVIFGDDILEPSVPDDTKSLLKMSKSSSDSFKGSKKSFFLQQLGSSASNVAKRVKRRTSQPRNQVNSIAIAEGSRPSVTSEQRTQEAMDTLEVKSLAAPQQSNVDSVMEEMQLMKSLDCCYRVTNCLSRMLELTFKQFRMQDPYGNMNLTQETPQLLLALLSDMLKLDWLTQIRRFRVIQPESDDLDNDTNGEKPAPNTSDIGHFMKCNGNCTNPAPATDQK</sequence>
<dbReference type="EMBL" id="JBJKFK010001636">
    <property type="protein sequence ID" value="KAL3312592.1"/>
    <property type="molecule type" value="Genomic_DNA"/>
</dbReference>